<protein>
    <submittedName>
        <fullName evidence="1">Uncharacterized protein</fullName>
    </submittedName>
</protein>
<sequence>MISLWLSGIPISCYNRNKAYRHPVAFIKHYLQLISCVRTKTCESPATEINVVAIRSVDREDTIVSKSIKVPMSHAPVDRSTNTKEKILLYYKLVTLSTYIVIHGLVVSLCKVIPEVRAP</sequence>
<evidence type="ECO:0000313" key="2">
    <source>
        <dbReference type="EMBL" id="KRZ45287.1"/>
    </source>
</evidence>
<evidence type="ECO:0000313" key="3">
    <source>
        <dbReference type="Proteomes" id="UP000054632"/>
    </source>
</evidence>
<evidence type="ECO:0000313" key="1">
    <source>
        <dbReference type="EMBL" id="KRY76655.1"/>
    </source>
</evidence>
<comment type="caution">
    <text evidence="1">The sequence shown here is derived from an EMBL/GenBank/DDBJ whole genome shotgun (WGS) entry which is preliminary data.</text>
</comment>
<dbReference type="Proteomes" id="UP000054632">
    <property type="component" value="Unassembled WGS sequence"/>
</dbReference>
<organism evidence="1 3">
    <name type="scientific">Trichinella pseudospiralis</name>
    <name type="common">Parasitic roundworm</name>
    <dbReference type="NCBI Taxonomy" id="6337"/>
    <lineage>
        <taxon>Eukaryota</taxon>
        <taxon>Metazoa</taxon>
        <taxon>Ecdysozoa</taxon>
        <taxon>Nematoda</taxon>
        <taxon>Enoplea</taxon>
        <taxon>Dorylaimia</taxon>
        <taxon>Trichinellida</taxon>
        <taxon>Trichinellidae</taxon>
        <taxon>Trichinella</taxon>
    </lineage>
</organism>
<dbReference type="AlphaFoldDB" id="A0A0V1ESD4"/>
<dbReference type="Proteomes" id="UP000054826">
    <property type="component" value="Unassembled WGS sequence"/>
</dbReference>
<reference evidence="3 4" key="1">
    <citation type="submission" date="2015-01" db="EMBL/GenBank/DDBJ databases">
        <title>Evolution of Trichinella species and genotypes.</title>
        <authorList>
            <person name="Korhonen P.K."/>
            <person name="Edoardo P."/>
            <person name="Giuseppe L.R."/>
            <person name="Gasser R.B."/>
        </authorList>
    </citation>
    <scope>NUCLEOTIDE SEQUENCE [LARGE SCALE GENOMIC DNA]</scope>
    <source>
        <strain evidence="1">ISS13</strain>
        <strain evidence="2">ISS176</strain>
    </source>
</reference>
<dbReference type="EMBL" id="JYDV01000003">
    <property type="protein sequence ID" value="KRZ45287.1"/>
    <property type="molecule type" value="Genomic_DNA"/>
</dbReference>
<name>A0A0V1ESD4_TRIPS</name>
<gene>
    <name evidence="1" type="ORF">T4A_4075</name>
    <name evidence="2" type="ORF">T4C_14067</name>
</gene>
<evidence type="ECO:0000313" key="4">
    <source>
        <dbReference type="Proteomes" id="UP000054826"/>
    </source>
</evidence>
<accession>A0A0V1ESD4</accession>
<proteinExistence type="predicted"/>
<dbReference type="EMBL" id="JYDR01000010">
    <property type="protein sequence ID" value="KRY76655.1"/>
    <property type="molecule type" value="Genomic_DNA"/>
</dbReference>